<dbReference type="GeneID" id="93733574"/>
<dbReference type="eggNOG" id="ENOG5032I70">
    <property type="taxonomic scope" value="Bacteria"/>
</dbReference>
<dbReference type="Proteomes" id="UP000002357">
    <property type="component" value="Plasmid pSCL4"/>
</dbReference>
<reference evidence="1 2" key="1">
    <citation type="journal article" date="2010" name="Genome Biol. Evol.">
        <title>The sequence of a 1.8-mb bacterial linear plasmid reveals a rich evolutionary reservoir of secondary metabolic pathways.</title>
        <authorList>
            <person name="Medema M.H."/>
            <person name="Trefzer A."/>
            <person name="Kovalchuk A."/>
            <person name="van den Berg M."/>
            <person name="Mueller U."/>
            <person name="Heijne W."/>
            <person name="Wu L."/>
            <person name="Alam M.T."/>
            <person name="Ronning C.M."/>
            <person name="Nierman W.C."/>
            <person name="Bovenberg R.A.L."/>
            <person name="Breitling R."/>
            <person name="Takano E."/>
        </authorList>
    </citation>
    <scope>NUCLEOTIDE SEQUENCE [LARGE SCALE GENOMIC DNA]</scope>
    <source>
        <strain evidence="2">ATCC 27064 / DSM 738 / JCM 4710 / NBRC 13307 / NCIMB 12785 / NRRL 3585 / VKM Ac-602</strain>
        <plasmid evidence="1">pSCL4</plasmid>
    </source>
</reference>
<dbReference type="EMBL" id="CM000914">
    <property type="protein sequence ID" value="EFG03908.2"/>
    <property type="molecule type" value="Genomic_DNA"/>
</dbReference>
<proteinExistence type="predicted"/>
<name>D5SJ15_STRCL</name>
<gene>
    <name evidence="1" type="ORF">SCLAV_p0418</name>
</gene>
<protein>
    <submittedName>
        <fullName evidence="1">Uncharacterized protein</fullName>
    </submittedName>
</protein>
<dbReference type="RefSeq" id="WP_003963078.1">
    <property type="nucleotide sequence ID" value="NZ_CM000914.1"/>
</dbReference>
<dbReference type="OrthoDB" id="9922795at2"/>
<sequence length="137" mass="15140">MTDSTDPPIHPVRAIFRRAATTYNAHLVESDDFCVLLATGNATTDLTAVILPGTTLLSVSGITWSEYDWEPGDENELAQLEEDIAAVQRGDGALYFRARDGELEYTGGRIGHRGINPPFNPDKALHRTFTPWEQRPA</sequence>
<keyword evidence="1" id="KW-0614">Plasmid</keyword>
<evidence type="ECO:0000313" key="2">
    <source>
        <dbReference type="Proteomes" id="UP000002357"/>
    </source>
</evidence>
<accession>D5SJ15</accession>
<dbReference type="AlphaFoldDB" id="D5SJ15"/>
<keyword evidence="2" id="KW-1185">Reference proteome</keyword>
<geneLocation type="plasmid" evidence="1 2">
    <name>pSCL4</name>
</geneLocation>
<evidence type="ECO:0000313" key="1">
    <source>
        <dbReference type="EMBL" id="EFG03908.2"/>
    </source>
</evidence>
<organism evidence="1 2">
    <name type="scientific">Streptomyces clavuligerus</name>
    <dbReference type="NCBI Taxonomy" id="1901"/>
    <lineage>
        <taxon>Bacteria</taxon>
        <taxon>Bacillati</taxon>
        <taxon>Actinomycetota</taxon>
        <taxon>Actinomycetes</taxon>
        <taxon>Kitasatosporales</taxon>
        <taxon>Streptomycetaceae</taxon>
        <taxon>Streptomyces</taxon>
    </lineage>
</organism>